<name>A0AAD6PQD7_9ROSI</name>
<evidence type="ECO:0000313" key="3">
    <source>
        <dbReference type="Proteomes" id="UP001164929"/>
    </source>
</evidence>
<gene>
    <name evidence="2" type="ORF">NC653_039420</name>
</gene>
<comment type="caution">
    <text evidence="2">The sequence shown here is derived from an EMBL/GenBank/DDBJ whole genome shotgun (WGS) entry which is preliminary data.</text>
</comment>
<feature type="region of interest" description="Disordered" evidence="1">
    <location>
        <begin position="9"/>
        <end position="58"/>
    </location>
</feature>
<dbReference type="Proteomes" id="UP001164929">
    <property type="component" value="Chromosome 18"/>
</dbReference>
<evidence type="ECO:0000313" key="2">
    <source>
        <dbReference type="EMBL" id="KAJ6957461.1"/>
    </source>
</evidence>
<feature type="compositionally biased region" description="Polar residues" evidence="1">
    <location>
        <begin position="17"/>
        <end position="41"/>
    </location>
</feature>
<evidence type="ECO:0000256" key="1">
    <source>
        <dbReference type="SAM" id="MobiDB-lite"/>
    </source>
</evidence>
<proteinExistence type="predicted"/>
<reference evidence="2 3" key="1">
    <citation type="journal article" date="2023" name="Mol. Ecol. Resour.">
        <title>Chromosome-level genome assembly of a triploid poplar Populus alba 'Berolinensis'.</title>
        <authorList>
            <person name="Chen S."/>
            <person name="Yu Y."/>
            <person name="Wang X."/>
            <person name="Wang S."/>
            <person name="Zhang T."/>
            <person name="Zhou Y."/>
            <person name="He R."/>
            <person name="Meng N."/>
            <person name="Wang Y."/>
            <person name="Liu W."/>
            <person name="Liu Z."/>
            <person name="Liu J."/>
            <person name="Guo Q."/>
            <person name="Huang H."/>
            <person name="Sederoff R.R."/>
            <person name="Wang G."/>
            <person name="Qu G."/>
            <person name="Chen S."/>
        </authorList>
    </citation>
    <scope>NUCLEOTIDE SEQUENCE [LARGE SCALE GENOMIC DNA]</scope>
    <source>
        <strain evidence="2">SC-2020</strain>
    </source>
</reference>
<organism evidence="2 3">
    <name type="scientific">Populus alba x Populus x berolinensis</name>
    <dbReference type="NCBI Taxonomy" id="444605"/>
    <lineage>
        <taxon>Eukaryota</taxon>
        <taxon>Viridiplantae</taxon>
        <taxon>Streptophyta</taxon>
        <taxon>Embryophyta</taxon>
        <taxon>Tracheophyta</taxon>
        <taxon>Spermatophyta</taxon>
        <taxon>Magnoliopsida</taxon>
        <taxon>eudicotyledons</taxon>
        <taxon>Gunneridae</taxon>
        <taxon>Pentapetalae</taxon>
        <taxon>rosids</taxon>
        <taxon>fabids</taxon>
        <taxon>Malpighiales</taxon>
        <taxon>Salicaceae</taxon>
        <taxon>Saliceae</taxon>
        <taxon>Populus</taxon>
    </lineage>
</organism>
<dbReference type="EMBL" id="JAQIZT010000018">
    <property type="protein sequence ID" value="KAJ6957461.1"/>
    <property type="molecule type" value="Genomic_DNA"/>
</dbReference>
<protein>
    <submittedName>
        <fullName evidence="2">Uncharacterized protein</fullName>
    </submittedName>
</protein>
<sequence length="103" mass="11477">MLWNFCDEIDKGESDQVGASYQNQGQSSNEPIPDKQASNGPGRSEEAVHGGRPNAKYCDDRRHPDPLSFFYEALFVGFEWGDVLNNDDFNHPSPSTSGYYLSA</sequence>
<dbReference type="AlphaFoldDB" id="A0AAD6PQD7"/>
<accession>A0AAD6PQD7</accession>
<keyword evidence="3" id="KW-1185">Reference proteome</keyword>